<feature type="domain" description="EamA" evidence="3">
    <location>
        <begin position="8"/>
        <end position="153"/>
    </location>
</feature>
<name>A0A1M4VN55_9CLOT</name>
<feature type="transmembrane region" description="Helical" evidence="2">
    <location>
        <begin position="84"/>
        <end position="104"/>
    </location>
</feature>
<dbReference type="PANTHER" id="PTHR22911:SF137">
    <property type="entry name" value="SOLUTE CARRIER FAMILY 35 MEMBER G2-RELATED"/>
    <property type="match status" value="1"/>
</dbReference>
<feature type="transmembrane region" description="Helical" evidence="2">
    <location>
        <begin position="288"/>
        <end position="306"/>
    </location>
</feature>
<organism evidence="4 5">
    <name type="scientific">Clostridium fallax</name>
    <dbReference type="NCBI Taxonomy" id="1533"/>
    <lineage>
        <taxon>Bacteria</taxon>
        <taxon>Bacillati</taxon>
        <taxon>Bacillota</taxon>
        <taxon>Clostridia</taxon>
        <taxon>Eubacteriales</taxon>
        <taxon>Clostridiaceae</taxon>
        <taxon>Clostridium</taxon>
    </lineage>
</organism>
<evidence type="ECO:0000256" key="2">
    <source>
        <dbReference type="SAM" id="Phobius"/>
    </source>
</evidence>
<sequence>MKLKYNNGNIFGLTSGICWGLDTVLIGLVLLMSPFNRPELIFLAPFLSSFLHDFFSGIWMIIIMTIRGKMGLVMRAIKTRNSKIVALAAILGGPMGMTGYLLAVKYIGPAYAAAISAIYPVIGAVIARIFLKEKLSNKSYIGLVISITAIAILGYDSGFKADNFLLGFLFAILGVLGWSLECVICSYGMKGEEISSDIALQIRQVVSSSTYFIIILPLIGGLKYVPTVVFSKAGLLILITALIGTISYLFYYKAIDKIGPTRAMGMNITYCIWAIIFDAIILNNPITFKLVICSILVLIGTVLGAAPNEENEELKGA</sequence>
<feature type="transmembrane region" description="Helical" evidence="2">
    <location>
        <begin position="230"/>
        <end position="251"/>
    </location>
</feature>
<evidence type="ECO:0000259" key="3">
    <source>
        <dbReference type="Pfam" id="PF00892"/>
    </source>
</evidence>
<keyword evidence="5" id="KW-1185">Reference proteome</keyword>
<keyword evidence="2" id="KW-0812">Transmembrane</keyword>
<dbReference type="EMBL" id="FQVM01000008">
    <property type="protein sequence ID" value="SHE70466.1"/>
    <property type="molecule type" value="Genomic_DNA"/>
</dbReference>
<protein>
    <submittedName>
        <fullName evidence="4">Permease of the drug/metabolite transporter (DMT) superfamily</fullName>
    </submittedName>
</protein>
<reference evidence="4 5" key="1">
    <citation type="submission" date="2016-11" db="EMBL/GenBank/DDBJ databases">
        <authorList>
            <person name="Jaros S."/>
            <person name="Januszkiewicz K."/>
            <person name="Wedrychowicz H."/>
        </authorList>
    </citation>
    <scope>NUCLEOTIDE SEQUENCE [LARGE SCALE GENOMIC DNA]</scope>
    <source>
        <strain evidence="4 5">DSM 2631</strain>
    </source>
</reference>
<dbReference type="PANTHER" id="PTHR22911">
    <property type="entry name" value="ACYL-MALONYL CONDENSING ENZYME-RELATED"/>
    <property type="match status" value="1"/>
</dbReference>
<proteinExistence type="inferred from homology"/>
<feature type="transmembrane region" description="Helical" evidence="2">
    <location>
        <begin position="12"/>
        <end position="35"/>
    </location>
</feature>
<dbReference type="Pfam" id="PF00892">
    <property type="entry name" value="EamA"/>
    <property type="match status" value="2"/>
</dbReference>
<keyword evidence="2" id="KW-1133">Transmembrane helix</keyword>
<dbReference type="Proteomes" id="UP000184035">
    <property type="component" value="Unassembled WGS sequence"/>
</dbReference>
<feature type="domain" description="EamA" evidence="3">
    <location>
        <begin position="166"/>
        <end position="303"/>
    </location>
</feature>
<dbReference type="SUPFAM" id="SSF103481">
    <property type="entry name" value="Multidrug resistance efflux transporter EmrE"/>
    <property type="match status" value="2"/>
</dbReference>
<evidence type="ECO:0000313" key="5">
    <source>
        <dbReference type="Proteomes" id="UP000184035"/>
    </source>
</evidence>
<comment type="similarity">
    <text evidence="1">Belongs to the EamA transporter family.</text>
</comment>
<dbReference type="InterPro" id="IPR000620">
    <property type="entry name" value="EamA_dom"/>
</dbReference>
<dbReference type="InterPro" id="IPR037185">
    <property type="entry name" value="EmrE-like"/>
</dbReference>
<dbReference type="Gene3D" id="1.10.3730.20">
    <property type="match status" value="1"/>
</dbReference>
<evidence type="ECO:0000313" key="4">
    <source>
        <dbReference type="EMBL" id="SHE70466.1"/>
    </source>
</evidence>
<feature type="transmembrane region" description="Helical" evidence="2">
    <location>
        <begin position="140"/>
        <end position="158"/>
    </location>
</feature>
<dbReference type="AlphaFoldDB" id="A0A1M4VN55"/>
<feature type="transmembrane region" description="Helical" evidence="2">
    <location>
        <begin position="164"/>
        <end position="184"/>
    </location>
</feature>
<gene>
    <name evidence="4" type="ORF">SAMN05443638_10867</name>
</gene>
<keyword evidence="2" id="KW-0472">Membrane</keyword>
<feature type="transmembrane region" description="Helical" evidence="2">
    <location>
        <begin position="110"/>
        <end position="131"/>
    </location>
</feature>
<evidence type="ECO:0000256" key="1">
    <source>
        <dbReference type="ARBA" id="ARBA00007362"/>
    </source>
</evidence>
<accession>A0A1M4VN55</accession>
<feature type="transmembrane region" description="Helical" evidence="2">
    <location>
        <begin position="41"/>
        <end position="63"/>
    </location>
</feature>
<feature type="transmembrane region" description="Helical" evidence="2">
    <location>
        <begin position="205"/>
        <end position="224"/>
    </location>
</feature>
<dbReference type="GO" id="GO:0016020">
    <property type="term" value="C:membrane"/>
    <property type="evidence" value="ECO:0007669"/>
    <property type="project" value="InterPro"/>
</dbReference>
<dbReference type="STRING" id="1533.SAMN05443638_10867"/>
<dbReference type="OrthoDB" id="5604143at2"/>
<feature type="transmembrane region" description="Helical" evidence="2">
    <location>
        <begin position="263"/>
        <end position="282"/>
    </location>
</feature>